<dbReference type="EMBL" id="WPHU01000012">
    <property type="protein sequence ID" value="MVA59052.1"/>
    <property type="molecule type" value="Genomic_DNA"/>
</dbReference>
<dbReference type="Proteomes" id="UP000440716">
    <property type="component" value="Unassembled WGS sequence"/>
</dbReference>
<evidence type="ECO:0000313" key="4">
    <source>
        <dbReference type="Proteomes" id="UP000440716"/>
    </source>
</evidence>
<name>A0A1S2DSM6_AGRVI</name>
<dbReference type="Proteomes" id="UP000175993">
    <property type="component" value="Unassembled WGS sequence"/>
</dbReference>
<accession>A0A1S2DSM6</accession>
<dbReference type="EMBL" id="MBEV02000017">
    <property type="protein sequence ID" value="MUP07640.1"/>
    <property type="molecule type" value="Genomic_DNA"/>
</dbReference>
<dbReference type="OrthoDB" id="8373733at2"/>
<gene>
    <name evidence="1" type="ORF">BBI04_022885</name>
    <name evidence="2" type="ORF">GOZ88_23365</name>
</gene>
<reference evidence="1 3" key="1">
    <citation type="submission" date="2019-11" db="EMBL/GenBank/DDBJ databases">
        <title>Whole-genome sequencing of Allorhizobium vitis.</title>
        <authorList>
            <person name="Gan H.M."/>
            <person name="Savka M.A."/>
        </authorList>
    </citation>
    <scope>NUCLEOTIDE SEQUENCE [LARGE SCALE GENOMIC DNA]</scope>
    <source>
        <strain evidence="1 3">AB4</strain>
    </source>
</reference>
<evidence type="ECO:0000313" key="2">
    <source>
        <dbReference type="EMBL" id="MVA59052.1"/>
    </source>
</evidence>
<proteinExistence type="predicted"/>
<protein>
    <submittedName>
        <fullName evidence="2">Uncharacterized protein</fullName>
    </submittedName>
</protein>
<comment type="caution">
    <text evidence="2">The sequence shown here is derived from an EMBL/GenBank/DDBJ whole genome shotgun (WGS) entry which is preliminary data.</text>
</comment>
<evidence type="ECO:0000313" key="3">
    <source>
        <dbReference type="Proteomes" id="UP000175993"/>
    </source>
</evidence>
<reference evidence="2 4" key="2">
    <citation type="submission" date="2019-12" db="EMBL/GenBank/DDBJ databases">
        <title>Whole-genome sequencing of Allorhizobium vitis.</title>
        <authorList>
            <person name="Gan H.M."/>
            <person name="Szegedi E."/>
            <person name="Burr T."/>
            <person name="Savka M.A."/>
        </authorList>
    </citation>
    <scope>NUCLEOTIDE SEQUENCE [LARGE SCALE GENOMIC DNA]</scope>
    <source>
        <strain evidence="2 4">CG415</strain>
    </source>
</reference>
<dbReference type="RefSeq" id="WP_018326249.1">
    <property type="nucleotide sequence ID" value="NZ_JABAEH010000017.1"/>
</dbReference>
<dbReference type="AlphaFoldDB" id="A0A1S2DSM6"/>
<evidence type="ECO:0000313" key="1">
    <source>
        <dbReference type="EMBL" id="MUP07640.1"/>
    </source>
</evidence>
<organism evidence="2 4">
    <name type="scientific">Agrobacterium vitis</name>
    <name type="common">Rhizobium vitis</name>
    <dbReference type="NCBI Taxonomy" id="373"/>
    <lineage>
        <taxon>Bacteria</taxon>
        <taxon>Pseudomonadati</taxon>
        <taxon>Pseudomonadota</taxon>
        <taxon>Alphaproteobacteria</taxon>
        <taxon>Hyphomicrobiales</taxon>
        <taxon>Rhizobiaceae</taxon>
        <taxon>Rhizobium/Agrobacterium group</taxon>
        <taxon>Agrobacterium</taxon>
    </lineage>
</organism>
<sequence length="83" mass="9197">MLQLTHDTEQLARKVAARVGRRPDDLIRAALEREAAALGVSTDLPVRNRMTVEQMMAVGEKVSALPLFDPSSPKEILDDLNEQ</sequence>